<feature type="region of interest" description="Disordered" evidence="1">
    <location>
        <begin position="1"/>
        <end position="28"/>
    </location>
</feature>
<evidence type="ECO:0000313" key="2">
    <source>
        <dbReference type="EMBL" id="KAH9493448.1"/>
    </source>
</evidence>
<organism evidence="2 3">
    <name type="scientific">Dermatophagoides farinae</name>
    <name type="common">American house dust mite</name>
    <dbReference type="NCBI Taxonomy" id="6954"/>
    <lineage>
        <taxon>Eukaryota</taxon>
        <taxon>Metazoa</taxon>
        <taxon>Ecdysozoa</taxon>
        <taxon>Arthropoda</taxon>
        <taxon>Chelicerata</taxon>
        <taxon>Arachnida</taxon>
        <taxon>Acari</taxon>
        <taxon>Acariformes</taxon>
        <taxon>Sarcoptiformes</taxon>
        <taxon>Astigmata</taxon>
        <taxon>Psoroptidia</taxon>
        <taxon>Analgoidea</taxon>
        <taxon>Pyroglyphidae</taxon>
        <taxon>Dermatophagoidinae</taxon>
        <taxon>Dermatophagoides</taxon>
    </lineage>
</organism>
<accession>A0A922HMG1</accession>
<protein>
    <submittedName>
        <fullName evidence="2">Uncharacterized protein</fullName>
    </submittedName>
</protein>
<dbReference type="Proteomes" id="UP000790347">
    <property type="component" value="Unassembled WGS sequence"/>
</dbReference>
<name>A0A922HMG1_DERFA</name>
<keyword evidence="3" id="KW-1185">Reference proteome</keyword>
<evidence type="ECO:0000256" key="1">
    <source>
        <dbReference type="SAM" id="MobiDB-lite"/>
    </source>
</evidence>
<reference evidence="2" key="2">
    <citation type="journal article" date="2022" name="Res Sq">
        <title>Comparative Genomics Reveals Insights into the Divergent Evolution of Astigmatic Mites and Household Pest Adaptations.</title>
        <authorList>
            <person name="Xiong Q."/>
            <person name="Wan A.T.-Y."/>
            <person name="Liu X.-Y."/>
            <person name="Fung C.S.-H."/>
            <person name="Xiao X."/>
            <person name="Malainual N."/>
            <person name="Hou J."/>
            <person name="Wang L."/>
            <person name="Wang M."/>
            <person name="Yang K."/>
            <person name="Cui Y."/>
            <person name="Leung E."/>
            <person name="Nong W."/>
            <person name="Shin S.-K."/>
            <person name="Au S."/>
            <person name="Jeong K.Y."/>
            <person name="Chew F.T."/>
            <person name="Hui J."/>
            <person name="Leung T.F."/>
            <person name="Tungtrongchitr A."/>
            <person name="Zhong N."/>
            <person name="Liu Z."/>
            <person name="Tsui S."/>
        </authorList>
    </citation>
    <scope>NUCLEOTIDE SEQUENCE</scope>
    <source>
        <strain evidence="2">Derf</strain>
        <tissue evidence="2">Whole organism</tissue>
    </source>
</reference>
<dbReference type="EMBL" id="ASGP02000008">
    <property type="protein sequence ID" value="KAH9493448.1"/>
    <property type="molecule type" value="Genomic_DNA"/>
</dbReference>
<proteinExistence type="predicted"/>
<reference evidence="2" key="1">
    <citation type="submission" date="2013-05" db="EMBL/GenBank/DDBJ databases">
        <authorList>
            <person name="Yim A.K.Y."/>
            <person name="Chan T.F."/>
            <person name="Ji K.M."/>
            <person name="Liu X.Y."/>
            <person name="Zhou J.W."/>
            <person name="Li R.Q."/>
            <person name="Yang K.Y."/>
            <person name="Li J."/>
            <person name="Li M."/>
            <person name="Law P.T.W."/>
            <person name="Wu Y.L."/>
            <person name="Cai Z.L."/>
            <person name="Qin H."/>
            <person name="Bao Y."/>
            <person name="Leung R.K.K."/>
            <person name="Ng P.K.S."/>
            <person name="Zou J."/>
            <person name="Zhong X.J."/>
            <person name="Ran P.X."/>
            <person name="Zhong N.S."/>
            <person name="Liu Z.G."/>
            <person name="Tsui S.K.W."/>
        </authorList>
    </citation>
    <scope>NUCLEOTIDE SEQUENCE</scope>
    <source>
        <strain evidence="2">Derf</strain>
        <tissue evidence="2">Whole organism</tissue>
    </source>
</reference>
<gene>
    <name evidence="2" type="ORF">DERF_014192</name>
</gene>
<sequence length="97" mass="10642">MISSSSSIMKTTATMISNKQKQQQQQRQPDVTIDFDVSVIPCIQGLLYSKINSCCYLHCNVPTLFATRHGNIIVSPTIDVLSIGSISKRCGGNRPVK</sequence>
<evidence type="ECO:0000313" key="3">
    <source>
        <dbReference type="Proteomes" id="UP000790347"/>
    </source>
</evidence>
<comment type="caution">
    <text evidence="2">The sequence shown here is derived from an EMBL/GenBank/DDBJ whole genome shotgun (WGS) entry which is preliminary data.</text>
</comment>
<dbReference type="AlphaFoldDB" id="A0A922HMG1"/>